<accession>A0A8R7QQI2</accession>
<protein>
    <submittedName>
        <fullName evidence="1">Uncharacterized protein</fullName>
    </submittedName>
</protein>
<keyword evidence="2" id="KW-1185">Reference proteome</keyword>
<organism evidence="1 2">
    <name type="scientific">Triticum urartu</name>
    <name type="common">Red wild einkorn</name>
    <name type="synonym">Crithodium urartu</name>
    <dbReference type="NCBI Taxonomy" id="4572"/>
    <lineage>
        <taxon>Eukaryota</taxon>
        <taxon>Viridiplantae</taxon>
        <taxon>Streptophyta</taxon>
        <taxon>Embryophyta</taxon>
        <taxon>Tracheophyta</taxon>
        <taxon>Spermatophyta</taxon>
        <taxon>Magnoliopsida</taxon>
        <taxon>Liliopsida</taxon>
        <taxon>Poales</taxon>
        <taxon>Poaceae</taxon>
        <taxon>BOP clade</taxon>
        <taxon>Pooideae</taxon>
        <taxon>Triticodae</taxon>
        <taxon>Triticeae</taxon>
        <taxon>Triticinae</taxon>
        <taxon>Triticum</taxon>
    </lineage>
</organism>
<sequence length="60" mass="6878">MMKVQMSSIFNGYPPSASKMPILFSPWRSEDDSVDTYKIVFCVAMLSVQSVVKMQPWVCR</sequence>
<reference evidence="2" key="1">
    <citation type="journal article" date="2013" name="Nature">
        <title>Draft genome of the wheat A-genome progenitor Triticum urartu.</title>
        <authorList>
            <person name="Ling H.Q."/>
            <person name="Zhao S."/>
            <person name="Liu D."/>
            <person name="Wang J."/>
            <person name="Sun H."/>
            <person name="Zhang C."/>
            <person name="Fan H."/>
            <person name="Li D."/>
            <person name="Dong L."/>
            <person name="Tao Y."/>
            <person name="Gao C."/>
            <person name="Wu H."/>
            <person name="Li Y."/>
            <person name="Cui Y."/>
            <person name="Guo X."/>
            <person name="Zheng S."/>
            <person name="Wang B."/>
            <person name="Yu K."/>
            <person name="Liang Q."/>
            <person name="Yang W."/>
            <person name="Lou X."/>
            <person name="Chen J."/>
            <person name="Feng M."/>
            <person name="Jian J."/>
            <person name="Zhang X."/>
            <person name="Luo G."/>
            <person name="Jiang Y."/>
            <person name="Liu J."/>
            <person name="Wang Z."/>
            <person name="Sha Y."/>
            <person name="Zhang B."/>
            <person name="Wu H."/>
            <person name="Tang D."/>
            <person name="Shen Q."/>
            <person name="Xue P."/>
            <person name="Zou S."/>
            <person name="Wang X."/>
            <person name="Liu X."/>
            <person name="Wang F."/>
            <person name="Yang Y."/>
            <person name="An X."/>
            <person name="Dong Z."/>
            <person name="Zhang K."/>
            <person name="Zhang X."/>
            <person name="Luo M.C."/>
            <person name="Dvorak J."/>
            <person name="Tong Y."/>
            <person name="Wang J."/>
            <person name="Yang H."/>
            <person name="Li Z."/>
            <person name="Wang D."/>
            <person name="Zhang A."/>
            <person name="Wang J."/>
        </authorList>
    </citation>
    <scope>NUCLEOTIDE SEQUENCE</scope>
    <source>
        <strain evidence="2">cv. G1812</strain>
    </source>
</reference>
<evidence type="ECO:0000313" key="2">
    <source>
        <dbReference type="Proteomes" id="UP000015106"/>
    </source>
</evidence>
<evidence type="ECO:0000313" key="1">
    <source>
        <dbReference type="EnsemblPlants" id="TuG1812G0600001786.01.T02.cds444830"/>
    </source>
</evidence>
<name>A0A8R7QQI2_TRIUA</name>
<proteinExistence type="predicted"/>
<dbReference type="Proteomes" id="UP000015106">
    <property type="component" value="Chromosome 6"/>
</dbReference>
<dbReference type="Gramene" id="TuG1812G0600001786.01.T02">
    <property type="protein sequence ID" value="TuG1812G0600001786.01.T02.cds444830"/>
    <property type="gene ID" value="TuG1812G0600001786.01"/>
</dbReference>
<dbReference type="EnsemblPlants" id="TuG1812G0600001786.01.T02">
    <property type="protein sequence ID" value="TuG1812G0600001786.01.T02.cds444830"/>
    <property type="gene ID" value="TuG1812G0600001786.01"/>
</dbReference>
<reference evidence="1" key="2">
    <citation type="submission" date="2018-03" db="EMBL/GenBank/DDBJ databases">
        <title>The Triticum urartu genome reveals the dynamic nature of wheat genome evolution.</title>
        <authorList>
            <person name="Ling H."/>
            <person name="Ma B."/>
            <person name="Shi X."/>
            <person name="Liu H."/>
            <person name="Dong L."/>
            <person name="Sun H."/>
            <person name="Cao Y."/>
            <person name="Gao Q."/>
            <person name="Zheng S."/>
            <person name="Li Y."/>
            <person name="Yu Y."/>
            <person name="Du H."/>
            <person name="Qi M."/>
            <person name="Li Y."/>
            <person name="Yu H."/>
            <person name="Cui Y."/>
            <person name="Wang N."/>
            <person name="Chen C."/>
            <person name="Wu H."/>
            <person name="Zhao Y."/>
            <person name="Zhang J."/>
            <person name="Li Y."/>
            <person name="Zhou W."/>
            <person name="Zhang B."/>
            <person name="Hu W."/>
            <person name="Eijk M."/>
            <person name="Tang J."/>
            <person name="Witsenboer H."/>
            <person name="Zhao S."/>
            <person name="Li Z."/>
            <person name="Zhang A."/>
            <person name="Wang D."/>
            <person name="Liang C."/>
        </authorList>
    </citation>
    <scope>NUCLEOTIDE SEQUENCE [LARGE SCALE GENOMIC DNA]</scope>
    <source>
        <strain evidence="1">cv. G1812</strain>
    </source>
</reference>
<dbReference type="AlphaFoldDB" id="A0A8R7QQI2"/>
<reference evidence="1" key="3">
    <citation type="submission" date="2022-06" db="UniProtKB">
        <authorList>
            <consortium name="EnsemblPlants"/>
        </authorList>
    </citation>
    <scope>IDENTIFICATION</scope>
</reference>